<gene>
    <name evidence="6" type="ORF">BATDEDRAFT_88410</name>
</gene>
<dbReference type="Gene3D" id="2.60.40.10">
    <property type="entry name" value="Immunoglobulins"/>
    <property type="match status" value="3"/>
</dbReference>
<protein>
    <recommendedName>
        <fullName evidence="5">Fibronectin type-III domain-containing protein</fullName>
    </recommendedName>
</protein>
<feature type="compositionally biased region" description="Basic and acidic residues" evidence="4">
    <location>
        <begin position="72"/>
        <end position="100"/>
    </location>
</feature>
<dbReference type="OMA" id="EKETICH"/>
<dbReference type="GO" id="GO:0005930">
    <property type="term" value="C:axoneme"/>
    <property type="evidence" value="ECO:0000318"/>
    <property type="project" value="GO_Central"/>
</dbReference>
<feature type="coiled-coil region" evidence="3">
    <location>
        <begin position="243"/>
        <end position="338"/>
    </location>
</feature>
<dbReference type="Proteomes" id="UP000007241">
    <property type="component" value="Unassembled WGS sequence"/>
</dbReference>
<dbReference type="InterPro" id="IPR013783">
    <property type="entry name" value="Ig-like_fold"/>
</dbReference>
<evidence type="ECO:0000256" key="4">
    <source>
        <dbReference type="SAM" id="MobiDB-lite"/>
    </source>
</evidence>
<dbReference type="Pfam" id="PF15619">
    <property type="entry name" value="Lebercilin"/>
    <property type="match status" value="1"/>
</dbReference>
<dbReference type="EMBL" id="GL882883">
    <property type="protein sequence ID" value="EGF80744.1"/>
    <property type="molecule type" value="Genomic_DNA"/>
</dbReference>
<dbReference type="GeneID" id="18243142"/>
<keyword evidence="2 3" id="KW-0175">Coiled coil</keyword>
<dbReference type="InParanoid" id="F4P1U5"/>
<dbReference type="STRING" id="684364.F4P1U5"/>
<dbReference type="OrthoDB" id="2123794at2759"/>
<dbReference type="SUPFAM" id="SSF49265">
    <property type="entry name" value="Fibronectin type III"/>
    <property type="match status" value="2"/>
</dbReference>
<name>F4P1U5_BATDJ</name>
<dbReference type="InterPro" id="IPR028933">
    <property type="entry name" value="Lebercilin_dom"/>
</dbReference>
<sequence length="975" mass="107957">MADVQRDQPDTAASRSKIYGVPTSPNRHSHKLTSDSHTVGKKRHESHNTSFLPQVGPTEAHIHRGKSHQHHEKNGQLHEHDASHGYSSHDDDSGEGHRYPTDASALAAESGDGGQPGGQEVCTQLAKPKRSLSAHSITIGHHTGGANENITFANISKALATSQQQAAAANGQSERLRILLREKDVETMRLKHENIFLKQMERRHQKDIEQFEAQSQDAPRLIRGMREEIANLKHKLKVYFLQIGEDSRQLRQIDEERRRLREQNQRLEKLVAAKNLADCDSLNSQLEEANKKIADLDRANSDLLKKVEITEKNLINDNRQLRGKVHSLERENQLINDRTKKLDSIIHEKDKKIASLSIYRYNIVHHKNDAVCKVCLKREKEETEFKRKQQIREGLPSPISPIVVVTSATSVQITLSAPSPKNDIPVLSWLMLYYSNDPAMSERAKSRRVSVDSSGKIQEKDRVFVLNELEPGSHYYFHVTTGHDDVESDPSRPEIVLVDAIPSAPTAITTTIILSPPSIRIAFKPPMDTTGTAVTKYRVYSSSSSAFHDRFLVLETDAADAVEEHDGTKAVTYYDPQVSVPLYFKIAAVNTMGEGPLSDTSSETILDFPPNQPSKPTVKKISLSSVQISANVKPNKGTPVQSFVVVISKVQSQISGQATGNSTEQIQNINKEIVVPTTHGHPNDLLYIIDNLERGTIYRFSVQASSFGGDSPMSELSDNVDIDALIPTSGDPTITVLSPSSIQVEFPSVVHIEQPKLEGFKIVWSIDPDLHTLSGECLYVSICLIGMHEEGMYSNPIFVPLAAGISLPRSPTPTPEYEDILNKSQYSSINALYKTASKGSILSISQRVVNMHHGMPAYHDPPIDETGISPRGSMDLSHRGQDDHGRDSNGKRVGLVNRSQRMVPALTGSKSRLGKSTGNLLVANSHEKGFKSLSRSVHNLSSNAQLLHPKLSEHETNHSQQLNSLEGIPKNKTKV</sequence>
<feature type="domain" description="Fibronectin type-III" evidence="5">
    <location>
        <begin position="395"/>
        <end position="501"/>
    </location>
</feature>
<feature type="domain" description="Fibronectin type-III" evidence="5">
    <location>
        <begin position="504"/>
        <end position="608"/>
    </location>
</feature>
<evidence type="ECO:0000256" key="3">
    <source>
        <dbReference type="SAM" id="Coils"/>
    </source>
</evidence>
<dbReference type="RefSeq" id="XP_006678676.1">
    <property type="nucleotide sequence ID" value="XM_006678613.1"/>
</dbReference>
<keyword evidence="7" id="KW-1185">Reference proteome</keyword>
<dbReference type="InterPro" id="IPR003961">
    <property type="entry name" value="FN3_dom"/>
</dbReference>
<dbReference type="PANTHER" id="PTHR16650">
    <property type="entry name" value="C21ORF13-RELATED"/>
    <property type="match status" value="1"/>
</dbReference>
<dbReference type="InterPro" id="IPR036116">
    <property type="entry name" value="FN3_sf"/>
</dbReference>
<dbReference type="PROSITE" id="PS50853">
    <property type="entry name" value="FN3"/>
    <property type="match status" value="3"/>
</dbReference>
<feature type="region of interest" description="Disordered" evidence="4">
    <location>
        <begin position="952"/>
        <end position="975"/>
    </location>
</feature>
<dbReference type="AlphaFoldDB" id="F4P1U5"/>
<dbReference type="GO" id="GO:0042073">
    <property type="term" value="P:intraciliary transport"/>
    <property type="evidence" value="ECO:0000318"/>
    <property type="project" value="GO_Central"/>
</dbReference>
<feature type="region of interest" description="Disordered" evidence="4">
    <location>
        <begin position="1"/>
        <end position="100"/>
    </location>
</feature>
<evidence type="ECO:0000259" key="5">
    <source>
        <dbReference type="PROSITE" id="PS50853"/>
    </source>
</evidence>
<reference evidence="6 7" key="1">
    <citation type="submission" date="2009-12" db="EMBL/GenBank/DDBJ databases">
        <title>The draft genome of Batrachochytrium dendrobatidis.</title>
        <authorList>
            <consortium name="US DOE Joint Genome Institute (JGI-PGF)"/>
            <person name="Kuo A."/>
            <person name="Salamov A."/>
            <person name="Schmutz J."/>
            <person name="Lucas S."/>
            <person name="Pitluck S."/>
            <person name="Rosenblum E."/>
            <person name="Stajich J."/>
            <person name="Eisen M."/>
            <person name="Grigoriev I.V."/>
        </authorList>
    </citation>
    <scope>NUCLEOTIDE SEQUENCE [LARGE SCALE GENOMIC DNA]</scope>
    <source>
        <strain evidence="7">JAM81 / FGSC 10211</strain>
    </source>
</reference>
<dbReference type="CDD" id="cd00063">
    <property type="entry name" value="FN3"/>
    <property type="match status" value="3"/>
</dbReference>
<evidence type="ECO:0000256" key="1">
    <source>
        <dbReference type="ARBA" id="ARBA00010229"/>
    </source>
</evidence>
<organism evidence="6 7">
    <name type="scientific">Batrachochytrium dendrobatidis (strain JAM81 / FGSC 10211)</name>
    <name type="common">Frog chytrid fungus</name>
    <dbReference type="NCBI Taxonomy" id="684364"/>
    <lineage>
        <taxon>Eukaryota</taxon>
        <taxon>Fungi</taxon>
        <taxon>Fungi incertae sedis</taxon>
        <taxon>Chytridiomycota</taxon>
        <taxon>Chytridiomycota incertae sedis</taxon>
        <taxon>Chytridiomycetes</taxon>
        <taxon>Rhizophydiales</taxon>
        <taxon>Rhizophydiales incertae sedis</taxon>
        <taxon>Batrachochytrium</taxon>
    </lineage>
</organism>
<feature type="compositionally biased region" description="Basic and acidic residues" evidence="4">
    <location>
        <begin position="876"/>
        <end position="890"/>
    </location>
</feature>
<evidence type="ECO:0000313" key="7">
    <source>
        <dbReference type="Proteomes" id="UP000007241"/>
    </source>
</evidence>
<feature type="domain" description="Fibronectin type-III" evidence="5">
    <location>
        <begin position="612"/>
        <end position="725"/>
    </location>
</feature>
<dbReference type="InterPro" id="IPR026188">
    <property type="entry name" value="Lebercilin-like"/>
</dbReference>
<evidence type="ECO:0000256" key="2">
    <source>
        <dbReference type="ARBA" id="ARBA00023054"/>
    </source>
</evidence>
<dbReference type="SMART" id="SM00060">
    <property type="entry name" value="FN3"/>
    <property type="match status" value="3"/>
</dbReference>
<accession>F4P1U5</accession>
<dbReference type="PANTHER" id="PTHR16650:SF6">
    <property type="entry name" value="GH21622P"/>
    <property type="match status" value="1"/>
</dbReference>
<comment type="similarity">
    <text evidence="1">Belongs to the LCA5 family.</text>
</comment>
<dbReference type="HOGENOM" id="CLU_304604_0_0_1"/>
<feature type="region of interest" description="Disordered" evidence="4">
    <location>
        <begin position="861"/>
        <end position="903"/>
    </location>
</feature>
<proteinExistence type="inferred from homology"/>
<evidence type="ECO:0000313" key="6">
    <source>
        <dbReference type="EMBL" id="EGF80744.1"/>
    </source>
</evidence>